<dbReference type="Proteomes" id="UP000094527">
    <property type="component" value="Unassembled WGS sequence"/>
</dbReference>
<evidence type="ECO:0000313" key="4">
    <source>
        <dbReference type="Proteomes" id="UP000094527"/>
    </source>
</evidence>
<evidence type="ECO:0000259" key="2">
    <source>
        <dbReference type="Pfam" id="PF00651"/>
    </source>
</evidence>
<comment type="caution">
    <text evidence="3">The sequence shown here is derived from an EMBL/GenBank/DDBJ whole genome shotgun (WGS) entry which is preliminary data.</text>
</comment>
<dbReference type="AlphaFoldDB" id="A0A1D2M0Y1"/>
<evidence type="ECO:0000256" key="1">
    <source>
        <dbReference type="SAM" id="MobiDB-lite"/>
    </source>
</evidence>
<name>A0A1D2M0Y1_ORCCI</name>
<feature type="compositionally biased region" description="Polar residues" evidence="1">
    <location>
        <begin position="103"/>
        <end position="113"/>
    </location>
</feature>
<organism evidence="3 4">
    <name type="scientific">Orchesella cincta</name>
    <name type="common">Springtail</name>
    <name type="synonym">Podura cincta</name>
    <dbReference type="NCBI Taxonomy" id="48709"/>
    <lineage>
        <taxon>Eukaryota</taxon>
        <taxon>Metazoa</taxon>
        <taxon>Ecdysozoa</taxon>
        <taxon>Arthropoda</taxon>
        <taxon>Hexapoda</taxon>
        <taxon>Collembola</taxon>
        <taxon>Entomobryomorpha</taxon>
        <taxon>Entomobryoidea</taxon>
        <taxon>Orchesellidae</taxon>
        <taxon>Orchesellinae</taxon>
        <taxon>Orchesella</taxon>
    </lineage>
</organism>
<dbReference type="Gene3D" id="3.30.710.10">
    <property type="entry name" value="Potassium Channel Kv1.1, Chain A"/>
    <property type="match status" value="1"/>
</dbReference>
<dbReference type="InterPro" id="IPR011333">
    <property type="entry name" value="SKP1/BTB/POZ_sf"/>
</dbReference>
<protein>
    <submittedName>
        <fullName evidence="3">Broad-complex core protein isoform 6</fullName>
    </submittedName>
</protein>
<feature type="region of interest" description="Disordered" evidence="1">
    <location>
        <begin position="78"/>
        <end position="124"/>
    </location>
</feature>
<reference evidence="3 4" key="1">
    <citation type="journal article" date="2016" name="Genome Biol. Evol.">
        <title>Gene Family Evolution Reflects Adaptation to Soil Environmental Stressors in the Genome of the Collembolan Orchesella cincta.</title>
        <authorList>
            <person name="Faddeeva-Vakhrusheva A."/>
            <person name="Derks M.F."/>
            <person name="Anvar S.Y."/>
            <person name="Agamennone V."/>
            <person name="Suring W."/>
            <person name="Smit S."/>
            <person name="van Straalen N.M."/>
            <person name="Roelofs D."/>
        </authorList>
    </citation>
    <scope>NUCLEOTIDE SEQUENCE [LARGE SCALE GENOMIC DNA]</scope>
    <source>
        <tissue evidence="3">Mixed pool</tissue>
    </source>
</reference>
<feature type="domain" description="BTB" evidence="2">
    <location>
        <begin position="7"/>
        <end position="57"/>
    </location>
</feature>
<accession>A0A1D2M0Y1</accession>
<keyword evidence="4" id="KW-1185">Reference proteome</keyword>
<feature type="compositionally biased region" description="Polar residues" evidence="1">
    <location>
        <begin position="79"/>
        <end position="96"/>
    </location>
</feature>
<dbReference type="Pfam" id="PF00651">
    <property type="entry name" value="BTB"/>
    <property type="match status" value="1"/>
</dbReference>
<evidence type="ECO:0000313" key="3">
    <source>
        <dbReference type="EMBL" id="ODM86571.1"/>
    </source>
</evidence>
<dbReference type="InterPro" id="IPR000210">
    <property type="entry name" value="BTB/POZ_dom"/>
</dbReference>
<proteinExistence type="predicted"/>
<gene>
    <name evidence="3" type="ORF">Ocin01_20111</name>
</gene>
<dbReference type="SUPFAM" id="SSF54695">
    <property type="entry name" value="POZ domain"/>
    <property type="match status" value="1"/>
</dbReference>
<dbReference type="EMBL" id="LJIJ01008208">
    <property type="protein sequence ID" value="ODM86571.1"/>
    <property type="molecule type" value="Genomic_DNA"/>
</dbReference>
<sequence>MSNDQPAADIVINFQEIEFRELEALVDFMYHGDVTVRCNKVELFARAADKLKIVGLAGTIGTHIADLLHREGIVGNPGLESSSELHQQQEKSQNVQKKCKMPNASTTEQQQGKRNADLDPAQGPLNVKIPPAATKTSQSTLVQQLLYIFLEVEHAFQLEFKIKSPIPMSDKWRKLQGMAGKQTVMTARLVPNMEFL</sequence>